<organism evidence="2 3">
    <name type="scientific">Pararobbsia alpina</name>
    <dbReference type="NCBI Taxonomy" id="621374"/>
    <lineage>
        <taxon>Bacteria</taxon>
        <taxon>Pseudomonadati</taxon>
        <taxon>Pseudomonadota</taxon>
        <taxon>Betaproteobacteria</taxon>
        <taxon>Burkholderiales</taxon>
        <taxon>Burkholderiaceae</taxon>
        <taxon>Pararobbsia</taxon>
    </lineage>
</organism>
<name>A0A6S7BLT0_9BURK</name>
<protein>
    <recommendedName>
        <fullName evidence="1">HMA domain-containing protein</fullName>
    </recommendedName>
</protein>
<dbReference type="PROSITE" id="PS50846">
    <property type="entry name" value="HMA_2"/>
    <property type="match status" value="1"/>
</dbReference>
<proteinExistence type="predicted"/>
<dbReference type="EMBL" id="CADIKM010000070">
    <property type="protein sequence ID" value="CAB3805118.1"/>
    <property type="molecule type" value="Genomic_DNA"/>
</dbReference>
<evidence type="ECO:0000313" key="2">
    <source>
        <dbReference type="EMBL" id="CAB3805118.1"/>
    </source>
</evidence>
<dbReference type="GO" id="GO:0046872">
    <property type="term" value="F:metal ion binding"/>
    <property type="evidence" value="ECO:0007669"/>
    <property type="project" value="InterPro"/>
</dbReference>
<feature type="domain" description="HMA" evidence="1">
    <location>
        <begin position="1"/>
        <end position="62"/>
    </location>
</feature>
<evidence type="ECO:0000313" key="3">
    <source>
        <dbReference type="Proteomes" id="UP000494115"/>
    </source>
</evidence>
<dbReference type="Proteomes" id="UP000494115">
    <property type="component" value="Unassembled WGS sequence"/>
</dbReference>
<evidence type="ECO:0000259" key="1">
    <source>
        <dbReference type="PROSITE" id="PS50846"/>
    </source>
</evidence>
<dbReference type="Pfam" id="PF00403">
    <property type="entry name" value="HMA"/>
    <property type="match status" value="1"/>
</dbReference>
<dbReference type="AlphaFoldDB" id="A0A6S7BLT0"/>
<dbReference type="Gene3D" id="3.30.70.100">
    <property type="match status" value="1"/>
</dbReference>
<reference evidence="2 3" key="1">
    <citation type="submission" date="2020-04" db="EMBL/GenBank/DDBJ databases">
        <authorList>
            <person name="De Canck E."/>
        </authorList>
    </citation>
    <scope>NUCLEOTIDE SEQUENCE [LARGE SCALE GENOMIC DNA]</scope>
    <source>
        <strain evidence="2 3">LMG 28138</strain>
    </source>
</reference>
<dbReference type="CDD" id="cd00371">
    <property type="entry name" value="HMA"/>
    <property type="match status" value="1"/>
</dbReference>
<keyword evidence="3" id="KW-1185">Reference proteome</keyword>
<dbReference type="InterPro" id="IPR006121">
    <property type="entry name" value="HMA_dom"/>
</dbReference>
<sequence>MEFEVKDMTCGRCAGHITKAVKEIDQSATVDVNLDQKRVKVVSDSTPEDLLHAISEAGYSPTLKG</sequence>
<accession>A0A6S7BLT0</accession>
<gene>
    <name evidence="2" type="ORF">LMG28138_05624</name>
</gene>
<dbReference type="InterPro" id="IPR036163">
    <property type="entry name" value="HMA_dom_sf"/>
</dbReference>
<dbReference type="RefSeq" id="WP_175108163.1">
    <property type="nucleotide sequence ID" value="NZ_CADIKM010000070.1"/>
</dbReference>
<dbReference type="SUPFAM" id="SSF55008">
    <property type="entry name" value="HMA, heavy metal-associated domain"/>
    <property type="match status" value="1"/>
</dbReference>